<evidence type="ECO:0000259" key="4">
    <source>
        <dbReference type="Pfam" id="PF13302"/>
    </source>
</evidence>
<comment type="caution">
    <text evidence="5">The sequence shown here is derived from an EMBL/GenBank/DDBJ whole genome shotgun (WGS) entry which is preliminary data.</text>
</comment>
<keyword evidence="6" id="KW-1185">Reference proteome</keyword>
<dbReference type="InterPro" id="IPR039135">
    <property type="entry name" value="NAT9-like"/>
</dbReference>
<dbReference type="AlphaFoldDB" id="A0AAN7S6B1"/>
<organism evidence="5 6">
    <name type="scientific">Aquatica leii</name>
    <dbReference type="NCBI Taxonomy" id="1421715"/>
    <lineage>
        <taxon>Eukaryota</taxon>
        <taxon>Metazoa</taxon>
        <taxon>Ecdysozoa</taxon>
        <taxon>Arthropoda</taxon>
        <taxon>Hexapoda</taxon>
        <taxon>Insecta</taxon>
        <taxon>Pterygota</taxon>
        <taxon>Neoptera</taxon>
        <taxon>Endopterygota</taxon>
        <taxon>Coleoptera</taxon>
        <taxon>Polyphaga</taxon>
        <taxon>Elateriformia</taxon>
        <taxon>Elateroidea</taxon>
        <taxon>Lampyridae</taxon>
        <taxon>Luciolinae</taxon>
        <taxon>Aquatica</taxon>
    </lineage>
</organism>
<dbReference type="Proteomes" id="UP001353858">
    <property type="component" value="Unassembled WGS sequence"/>
</dbReference>
<dbReference type="Pfam" id="PF13302">
    <property type="entry name" value="Acetyltransf_3"/>
    <property type="match status" value="1"/>
</dbReference>
<dbReference type="InterPro" id="IPR000182">
    <property type="entry name" value="GNAT_dom"/>
</dbReference>
<gene>
    <name evidence="5" type="ORF">RN001_014685</name>
</gene>
<comment type="similarity">
    <text evidence="1">Belongs to the acetyltransferase family. GNAT subfamily.</text>
</comment>
<evidence type="ECO:0000256" key="3">
    <source>
        <dbReference type="ARBA" id="ARBA00023315"/>
    </source>
</evidence>
<evidence type="ECO:0000256" key="2">
    <source>
        <dbReference type="ARBA" id="ARBA00022679"/>
    </source>
</evidence>
<dbReference type="GO" id="GO:0008080">
    <property type="term" value="F:N-acetyltransferase activity"/>
    <property type="evidence" value="ECO:0007669"/>
    <property type="project" value="InterPro"/>
</dbReference>
<accession>A0AAN7S6B1</accession>
<dbReference type="PANTHER" id="PTHR13256:SF16">
    <property type="entry name" value="ALPHA_BETA-TUBULIN-N-ACETYLTRANSFERASE 9"/>
    <property type="match status" value="1"/>
</dbReference>
<evidence type="ECO:0000256" key="1">
    <source>
        <dbReference type="ARBA" id="ARBA00009342"/>
    </source>
</evidence>
<evidence type="ECO:0000313" key="5">
    <source>
        <dbReference type="EMBL" id="KAK4872656.1"/>
    </source>
</evidence>
<keyword evidence="2" id="KW-0808">Transferase</keyword>
<feature type="domain" description="N-acetyltransferase" evidence="4">
    <location>
        <begin position="14"/>
        <end position="159"/>
    </location>
</feature>
<dbReference type="InterPro" id="IPR016181">
    <property type="entry name" value="Acyl_CoA_acyltransferase"/>
</dbReference>
<proteinExistence type="inferred from homology"/>
<dbReference type="PANTHER" id="PTHR13256">
    <property type="entry name" value="N-ACETYLTRANSFERASE 9"/>
    <property type="match status" value="1"/>
</dbReference>
<evidence type="ECO:0000313" key="6">
    <source>
        <dbReference type="Proteomes" id="UP001353858"/>
    </source>
</evidence>
<reference evidence="6" key="1">
    <citation type="submission" date="2023-01" db="EMBL/GenBank/DDBJ databases">
        <title>Key to firefly adult light organ development and bioluminescence: homeobox transcription factors regulate luciferase expression and transportation to peroxisome.</title>
        <authorList>
            <person name="Fu X."/>
        </authorList>
    </citation>
    <scope>NUCLEOTIDE SEQUENCE [LARGE SCALE GENOMIC DNA]</scope>
</reference>
<sequence>MLINKSTKIIGQDVILVPYRKEHVQKYHKWMQSEEIQHLTASEPLTIEQEYEMQQSWMIDENKCTFIVLDRHIFEKNHNEVEAMIGDTNLFFANEENRIVAEAEIMIAEEGSRGQRRGWQAMLLMLLYGIANLGVQQYVVKITCDNDVSINMFKKMGFEEVSRNRVFNEITLIKLIDSTWNYWLKNSVGEFKLINENDVS</sequence>
<name>A0AAN7S6B1_9COLE</name>
<dbReference type="SUPFAM" id="SSF55729">
    <property type="entry name" value="Acyl-CoA N-acyltransferases (Nat)"/>
    <property type="match status" value="1"/>
</dbReference>
<dbReference type="EMBL" id="JARPUR010000007">
    <property type="protein sequence ID" value="KAK4872656.1"/>
    <property type="molecule type" value="Genomic_DNA"/>
</dbReference>
<protein>
    <recommendedName>
        <fullName evidence="4">N-acetyltransferase domain-containing protein</fullName>
    </recommendedName>
</protein>
<keyword evidence="3" id="KW-0012">Acyltransferase</keyword>
<dbReference type="Gene3D" id="3.40.630.30">
    <property type="match status" value="1"/>
</dbReference>